<evidence type="ECO:0000313" key="2">
    <source>
        <dbReference type="Proteomes" id="UP001589734"/>
    </source>
</evidence>
<gene>
    <name evidence="1" type="ORF">ACFFLS_08905</name>
</gene>
<reference evidence="1 2" key="1">
    <citation type="submission" date="2024-09" db="EMBL/GenBank/DDBJ databases">
        <authorList>
            <person name="Sun Q."/>
            <person name="Mori K."/>
        </authorList>
    </citation>
    <scope>NUCLEOTIDE SEQUENCE [LARGE SCALE GENOMIC DNA]</scope>
    <source>
        <strain evidence="1 2">CGMCC 1.12926</strain>
    </source>
</reference>
<dbReference type="Proteomes" id="UP001589734">
    <property type="component" value="Unassembled WGS sequence"/>
</dbReference>
<organism evidence="1 2">
    <name type="scientific">Flavobacterium procerum</name>
    <dbReference type="NCBI Taxonomy" id="1455569"/>
    <lineage>
        <taxon>Bacteria</taxon>
        <taxon>Pseudomonadati</taxon>
        <taxon>Bacteroidota</taxon>
        <taxon>Flavobacteriia</taxon>
        <taxon>Flavobacteriales</taxon>
        <taxon>Flavobacteriaceae</taxon>
        <taxon>Flavobacterium</taxon>
    </lineage>
</organism>
<sequence length="252" mass="28536">MKKHFILIVSILLVILIQSCNKKEVKSESKNAAIIDSLPNNEEFEENGEEYDEDLSEDVEVIYPETGNKTADFLPKPAIYEIQYEAKGDLNKDGLDDVIVVLKHKQVNTAKRPMLILLQNANKTYRLDKVSDVVMPAEYNENDFKFYDPENISVEEGALRIYLWGGPHNMILCKFKYSGKDLVLTYMTSYSGGAGQCIETTADYEKGEGTIAEIYTMDENSSPISTFKTKSEKHLFENTSILDLYNGEENAP</sequence>
<name>A0ABV6BSX8_9FLAO</name>
<dbReference type="EMBL" id="JBHLYW010000007">
    <property type="protein sequence ID" value="MFC0077159.1"/>
    <property type="molecule type" value="Genomic_DNA"/>
</dbReference>
<dbReference type="RefSeq" id="WP_379686226.1">
    <property type="nucleotide sequence ID" value="NZ_JBHLYW010000007.1"/>
</dbReference>
<keyword evidence="2" id="KW-1185">Reference proteome</keyword>
<evidence type="ECO:0000313" key="1">
    <source>
        <dbReference type="EMBL" id="MFC0077159.1"/>
    </source>
</evidence>
<dbReference type="PROSITE" id="PS51257">
    <property type="entry name" value="PROKAR_LIPOPROTEIN"/>
    <property type="match status" value="1"/>
</dbReference>
<proteinExistence type="predicted"/>
<comment type="caution">
    <text evidence="1">The sequence shown here is derived from an EMBL/GenBank/DDBJ whole genome shotgun (WGS) entry which is preliminary data.</text>
</comment>
<evidence type="ECO:0008006" key="3">
    <source>
        <dbReference type="Google" id="ProtNLM"/>
    </source>
</evidence>
<accession>A0ABV6BSX8</accession>
<protein>
    <recommendedName>
        <fullName evidence="3">Lipoprotein</fullName>
    </recommendedName>
</protein>